<sequence length="193" mass="20859">MPPRQAAEPGGRPRRADARRNHDLLLAAAKEVFAERGAGAPLDEVARRAGVGNATMYRHFPTREELLIAVYSDEVTELCARGEALLAADPPGDALFTWLEAFVAHVATKRELALALTDDRAGRRSELFDGWHESMRTTAEALLDRARRSGTVRPGVDAADLLALANGIALTGTGDSRSRRLLDLVRRGATPPS</sequence>
<dbReference type="GO" id="GO:0003700">
    <property type="term" value="F:DNA-binding transcription factor activity"/>
    <property type="evidence" value="ECO:0007669"/>
    <property type="project" value="TreeGrafter"/>
</dbReference>
<dbReference type="Proteomes" id="UP001165135">
    <property type="component" value="Unassembled WGS sequence"/>
</dbReference>
<dbReference type="InterPro" id="IPR036271">
    <property type="entry name" value="Tet_transcr_reg_TetR-rel_C_sf"/>
</dbReference>
<protein>
    <submittedName>
        <fullName evidence="7">TetR family transcriptional regulator</fullName>
    </submittedName>
</protein>
<keyword evidence="3" id="KW-0804">Transcription</keyword>
<dbReference type="EMBL" id="BSTJ01000008">
    <property type="protein sequence ID" value="GLY77898.1"/>
    <property type="molecule type" value="Genomic_DNA"/>
</dbReference>
<proteinExistence type="predicted"/>
<dbReference type="RefSeq" id="WP_285628081.1">
    <property type="nucleotide sequence ID" value="NZ_BSTJ01000008.1"/>
</dbReference>
<dbReference type="PRINTS" id="PR00455">
    <property type="entry name" value="HTHTETR"/>
</dbReference>
<name>A0A9W6RLI7_9ACTN</name>
<dbReference type="Pfam" id="PF21597">
    <property type="entry name" value="TetR_C_43"/>
    <property type="match status" value="1"/>
</dbReference>
<evidence type="ECO:0000256" key="3">
    <source>
        <dbReference type="ARBA" id="ARBA00023163"/>
    </source>
</evidence>
<comment type="caution">
    <text evidence="7">The sequence shown here is derived from an EMBL/GenBank/DDBJ whole genome shotgun (WGS) entry which is preliminary data.</text>
</comment>
<feature type="region of interest" description="Disordered" evidence="5">
    <location>
        <begin position="1"/>
        <end position="20"/>
    </location>
</feature>
<dbReference type="PANTHER" id="PTHR30055:SF234">
    <property type="entry name" value="HTH-TYPE TRANSCRIPTIONAL REGULATOR BETI"/>
    <property type="match status" value="1"/>
</dbReference>
<gene>
    <name evidence="7" type="ORF">Airi01_061650</name>
</gene>
<evidence type="ECO:0000256" key="1">
    <source>
        <dbReference type="ARBA" id="ARBA00023015"/>
    </source>
</evidence>
<evidence type="ECO:0000256" key="4">
    <source>
        <dbReference type="PROSITE-ProRule" id="PRU00335"/>
    </source>
</evidence>
<dbReference type="SUPFAM" id="SSF48498">
    <property type="entry name" value="Tetracyclin repressor-like, C-terminal domain"/>
    <property type="match status" value="1"/>
</dbReference>
<dbReference type="PANTHER" id="PTHR30055">
    <property type="entry name" value="HTH-TYPE TRANSCRIPTIONAL REGULATOR RUTR"/>
    <property type="match status" value="1"/>
</dbReference>
<feature type="compositionally biased region" description="Low complexity" evidence="5">
    <location>
        <begin position="1"/>
        <end position="10"/>
    </location>
</feature>
<feature type="DNA-binding region" description="H-T-H motif" evidence="4">
    <location>
        <begin position="41"/>
        <end position="60"/>
    </location>
</feature>
<keyword evidence="2 4" id="KW-0238">DNA-binding</keyword>
<evidence type="ECO:0000259" key="6">
    <source>
        <dbReference type="PROSITE" id="PS50977"/>
    </source>
</evidence>
<keyword evidence="1" id="KW-0805">Transcription regulation</keyword>
<dbReference type="Gene3D" id="1.10.357.10">
    <property type="entry name" value="Tetracycline Repressor, domain 2"/>
    <property type="match status" value="1"/>
</dbReference>
<dbReference type="Pfam" id="PF00440">
    <property type="entry name" value="TetR_N"/>
    <property type="match status" value="1"/>
</dbReference>
<dbReference type="InterPro" id="IPR009057">
    <property type="entry name" value="Homeodomain-like_sf"/>
</dbReference>
<evidence type="ECO:0000256" key="5">
    <source>
        <dbReference type="SAM" id="MobiDB-lite"/>
    </source>
</evidence>
<feature type="domain" description="HTH tetR-type" evidence="6">
    <location>
        <begin position="19"/>
        <end position="78"/>
    </location>
</feature>
<dbReference type="InterPro" id="IPR050109">
    <property type="entry name" value="HTH-type_TetR-like_transc_reg"/>
</dbReference>
<dbReference type="InterPro" id="IPR049445">
    <property type="entry name" value="TetR_SbtR-like_C"/>
</dbReference>
<organism evidence="7 8">
    <name type="scientific">Actinoallomurus iriomotensis</name>
    <dbReference type="NCBI Taxonomy" id="478107"/>
    <lineage>
        <taxon>Bacteria</taxon>
        <taxon>Bacillati</taxon>
        <taxon>Actinomycetota</taxon>
        <taxon>Actinomycetes</taxon>
        <taxon>Streptosporangiales</taxon>
        <taxon>Thermomonosporaceae</taxon>
        <taxon>Actinoallomurus</taxon>
    </lineage>
</organism>
<evidence type="ECO:0000313" key="7">
    <source>
        <dbReference type="EMBL" id="GLY77898.1"/>
    </source>
</evidence>
<reference evidence="7" key="1">
    <citation type="submission" date="2023-03" db="EMBL/GenBank/DDBJ databases">
        <title>Actinoallomurus iriomotensis NBRC 103681.</title>
        <authorList>
            <person name="Ichikawa N."/>
            <person name="Sato H."/>
            <person name="Tonouchi N."/>
        </authorList>
    </citation>
    <scope>NUCLEOTIDE SEQUENCE</scope>
    <source>
        <strain evidence="7">NBRC 103681</strain>
    </source>
</reference>
<evidence type="ECO:0000313" key="8">
    <source>
        <dbReference type="Proteomes" id="UP001165135"/>
    </source>
</evidence>
<dbReference type="PROSITE" id="PS50977">
    <property type="entry name" value="HTH_TETR_2"/>
    <property type="match status" value="1"/>
</dbReference>
<dbReference type="AlphaFoldDB" id="A0A9W6RLI7"/>
<dbReference type="SUPFAM" id="SSF46689">
    <property type="entry name" value="Homeodomain-like"/>
    <property type="match status" value="1"/>
</dbReference>
<dbReference type="GO" id="GO:0000976">
    <property type="term" value="F:transcription cis-regulatory region binding"/>
    <property type="evidence" value="ECO:0007669"/>
    <property type="project" value="TreeGrafter"/>
</dbReference>
<dbReference type="InterPro" id="IPR001647">
    <property type="entry name" value="HTH_TetR"/>
</dbReference>
<accession>A0A9W6RLI7</accession>
<evidence type="ECO:0000256" key="2">
    <source>
        <dbReference type="ARBA" id="ARBA00023125"/>
    </source>
</evidence>